<evidence type="ECO:0000313" key="2">
    <source>
        <dbReference type="EMBL" id="MBB5352481.1"/>
    </source>
</evidence>
<accession>A0A840VIF0</accession>
<dbReference type="Proteomes" id="UP000557717">
    <property type="component" value="Unassembled WGS sequence"/>
</dbReference>
<name>A0A840VIF0_9BACT</name>
<organism evidence="2 3">
    <name type="scientific">Haloferula luteola</name>
    <dbReference type="NCBI Taxonomy" id="595692"/>
    <lineage>
        <taxon>Bacteria</taxon>
        <taxon>Pseudomonadati</taxon>
        <taxon>Verrucomicrobiota</taxon>
        <taxon>Verrucomicrobiia</taxon>
        <taxon>Verrucomicrobiales</taxon>
        <taxon>Verrucomicrobiaceae</taxon>
        <taxon>Haloferula</taxon>
    </lineage>
</organism>
<comment type="caution">
    <text evidence="2">The sequence shown here is derived from an EMBL/GenBank/DDBJ whole genome shotgun (WGS) entry which is preliminary data.</text>
</comment>
<reference evidence="2 3" key="1">
    <citation type="submission" date="2020-08" db="EMBL/GenBank/DDBJ databases">
        <title>Genomic Encyclopedia of Type Strains, Phase IV (KMG-IV): sequencing the most valuable type-strain genomes for metagenomic binning, comparative biology and taxonomic classification.</title>
        <authorList>
            <person name="Goeker M."/>
        </authorList>
    </citation>
    <scope>NUCLEOTIDE SEQUENCE [LARGE SCALE GENOMIC DNA]</scope>
    <source>
        <strain evidence="2 3">YC6886</strain>
    </source>
</reference>
<keyword evidence="3" id="KW-1185">Reference proteome</keyword>
<evidence type="ECO:0000256" key="1">
    <source>
        <dbReference type="SAM" id="MobiDB-lite"/>
    </source>
</evidence>
<feature type="region of interest" description="Disordered" evidence="1">
    <location>
        <begin position="37"/>
        <end position="60"/>
    </location>
</feature>
<dbReference type="EMBL" id="JACHFD010000013">
    <property type="protein sequence ID" value="MBB5352481.1"/>
    <property type="molecule type" value="Genomic_DNA"/>
</dbReference>
<proteinExistence type="predicted"/>
<dbReference type="AlphaFoldDB" id="A0A840VIF0"/>
<protein>
    <submittedName>
        <fullName evidence="2">Uncharacterized protein</fullName>
    </submittedName>
</protein>
<evidence type="ECO:0000313" key="3">
    <source>
        <dbReference type="Proteomes" id="UP000557717"/>
    </source>
</evidence>
<sequence length="88" mass="9809">MGKEVAPRWGYRWEARRHPIEGIGDFREMGKASFVFRKSPDAGDAPQSPAPAPPNGPNLSLPLWRGLGPFPFQAGSNQRRMVPVARKR</sequence>
<gene>
    <name evidence="2" type="ORF">HNR46_002727</name>
</gene>